<keyword evidence="2" id="KW-1185">Reference proteome</keyword>
<accession>A0A3L8RSJ5</accession>
<dbReference type="PANTHER" id="PTHR34098:SF1">
    <property type="entry name" value="F-BOX ONLY PROTEIN 47"/>
    <property type="match status" value="1"/>
</dbReference>
<dbReference type="InterPro" id="IPR038946">
    <property type="entry name" value="FBXO47"/>
</dbReference>
<reference evidence="1 2" key="1">
    <citation type="journal article" date="2018" name="Proc. R. Soc. B">
        <title>A non-coding region near Follistatin controls head colour polymorphism in the Gouldian finch.</title>
        <authorList>
            <person name="Toomey M.B."/>
            <person name="Marques C.I."/>
            <person name="Andrade P."/>
            <person name="Araujo P.M."/>
            <person name="Sabatino S."/>
            <person name="Gazda M.A."/>
            <person name="Afonso S."/>
            <person name="Lopes R.J."/>
            <person name="Corbo J.C."/>
            <person name="Carneiro M."/>
        </authorList>
    </citation>
    <scope>NUCLEOTIDE SEQUENCE [LARGE SCALE GENOMIC DNA]</scope>
    <source>
        <strain evidence="1">Red01</strain>
        <tissue evidence="1">Muscle</tissue>
    </source>
</reference>
<gene>
    <name evidence="1" type="ORF">DV515_00016571</name>
</gene>
<comment type="caution">
    <text evidence="1">The sequence shown here is derived from an EMBL/GenBank/DDBJ whole genome shotgun (WGS) entry which is preliminary data.</text>
</comment>
<proteinExistence type="predicted"/>
<evidence type="ECO:0000313" key="2">
    <source>
        <dbReference type="Proteomes" id="UP000276834"/>
    </source>
</evidence>
<evidence type="ECO:0000313" key="1">
    <source>
        <dbReference type="EMBL" id="RLV82855.1"/>
    </source>
</evidence>
<dbReference type="Proteomes" id="UP000276834">
    <property type="component" value="Unassembled WGS sequence"/>
</dbReference>
<sequence>MENNARLLLLSGNSLCFTFLASKALKGRAVELARLVVFMVLVCEKDLYCMDWVVRMMQKPIAPRLSPPAGRRAWRDSPPELRGEFLPFTAPSPPGHRAEEDSSFLNLSHLLNAQADFHKEILSLAMGSSSS</sequence>
<protein>
    <submittedName>
        <fullName evidence="1">Uncharacterized protein</fullName>
    </submittedName>
</protein>
<dbReference type="STRING" id="44316.ENSEGOP00005020981"/>
<dbReference type="AlphaFoldDB" id="A0A3L8RSJ5"/>
<dbReference type="OrthoDB" id="9858120at2759"/>
<dbReference type="PANTHER" id="PTHR34098">
    <property type="entry name" value="F-BOX ONLY PROTEIN 47"/>
    <property type="match status" value="1"/>
</dbReference>
<organism evidence="1 2">
    <name type="scientific">Chloebia gouldiae</name>
    <name type="common">Gouldian finch</name>
    <name type="synonym">Erythrura gouldiae</name>
    <dbReference type="NCBI Taxonomy" id="44316"/>
    <lineage>
        <taxon>Eukaryota</taxon>
        <taxon>Metazoa</taxon>
        <taxon>Chordata</taxon>
        <taxon>Craniata</taxon>
        <taxon>Vertebrata</taxon>
        <taxon>Euteleostomi</taxon>
        <taxon>Archelosauria</taxon>
        <taxon>Archosauria</taxon>
        <taxon>Dinosauria</taxon>
        <taxon>Saurischia</taxon>
        <taxon>Theropoda</taxon>
        <taxon>Coelurosauria</taxon>
        <taxon>Aves</taxon>
        <taxon>Neognathae</taxon>
        <taxon>Neoaves</taxon>
        <taxon>Telluraves</taxon>
        <taxon>Australaves</taxon>
        <taxon>Passeriformes</taxon>
        <taxon>Passeroidea</taxon>
        <taxon>Passeridae</taxon>
        <taxon>Chloebia</taxon>
    </lineage>
</organism>
<name>A0A3L8RSJ5_CHLGU</name>
<dbReference type="EMBL" id="QUSF01000356">
    <property type="protein sequence ID" value="RLV82855.1"/>
    <property type="molecule type" value="Genomic_DNA"/>
</dbReference>